<dbReference type="AlphaFoldDB" id="A0A392NJC2"/>
<name>A0A392NJC2_9FABA</name>
<dbReference type="Proteomes" id="UP000265520">
    <property type="component" value="Unassembled WGS sequence"/>
</dbReference>
<dbReference type="EMBL" id="LXQA010040078">
    <property type="protein sequence ID" value="MCH99349.1"/>
    <property type="molecule type" value="Genomic_DNA"/>
</dbReference>
<accession>A0A392NJC2</accession>
<sequence>MASAPVSYSHLTGYRRASGILQCIRDLLQHEVQLLLDSPSTIDHFRELLSDLQESSSNLTFHQFAFLNMANMFDHLFSNKFGNLLKRKGVIGRILSSNQSKFEGKFPHWKPTSAFCPVVDLLEM</sequence>
<evidence type="ECO:0000313" key="2">
    <source>
        <dbReference type="Proteomes" id="UP000265520"/>
    </source>
</evidence>
<organism evidence="1 2">
    <name type="scientific">Trifolium medium</name>
    <dbReference type="NCBI Taxonomy" id="97028"/>
    <lineage>
        <taxon>Eukaryota</taxon>
        <taxon>Viridiplantae</taxon>
        <taxon>Streptophyta</taxon>
        <taxon>Embryophyta</taxon>
        <taxon>Tracheophyta</taxon>
        <taxon>Spermatophyta</taxon>
        <taxon>Magnoliopsida</taxon>
        <taxon>eudicotyledons</taxon>
        <taxon>Gunneridae</taxon>
        <taxon>Pentapetalae</taxon>
        <taxon>rosids</taxon>
        <taxon>fabids</taxon>
        <taxon>Fabales</taxon>
        <taxon>Fabaceae</taxon>
        <taxon>Papilionoideae</taxon>
        <taxon>50 kb inversion clade</taxon>
        <taxon>NPAAA clade</taxon>
        <taxon>Hologalegina</taxon>
        <taxon>IRL clade</taxon>
        <taxon>Trifolieae</taxon>
        <taxon>Trifolium</taxon>
    </lineage>
</organism>
<keyword evidence="2" id="KW-1185">Reference proteome</keyword>
<protein>
    <submittedName>
        <fullName evidence="1">Uncharacterized protein</fullName>
    </submittedName>
</protein>
<comment type="caution">
    <text evidence="1">The sequence shown here is derived from an EMBL/GenBank/DDBJ whole genome shotgun (WGS) entry which is preliminary data.</text>
</comment>
<reference evidence="1 2" key="1">
    <citation type="journal article" date="2018" name="Front. Plant Sci.">
        <title>Red Clover (Trifolium pratense) and Zigzag Clover (T. medium) - A Picture of Genomic Similarities and Differences.</title>
        <authorList>
            <person name="Dluhosova J."/>
            <person name="Istvanek J."/>
            <person name="Nedelnik J."/>
            <person name="Repkova J."/>
        </authorList>
    </citation>
    <scope>NUCLEOTIDE SEQUENCE [LARGE SCALE GENOMIC DNA]</scope>
    <source>
        <strain evidence="2">cv. 10/8</strain>
        <tissue evidence="1">Leaf</tissue>
    </source>
</reference>
<proteinExistence type="predicted"/>
<evidence type="ECO:0000313" key="1">
    <source>
        <dbReference type="EMBL" id="MCH99349.1"/>
    </source>
</evidence>